<evidence type="ECO:0000259" key="1">
    <source>
        <dbReference type="PROSITE" id="PS51782"/>
    </source>
</evidence>
<dbReference type="PROSITE" id="PS51782">
    <property type="entry name" value="LYSM"/>
    <property type="match status" value="1"/>
</dbReference>
<proteinExistence type="predicted"/>
<dbReference type="NCBIfam" id="TIGR02899">
    <property type="entry name" value="spore_safA"/>
    <property type="match status" value="1"/>
</dbReference>
<dbReference type="InterPro" id="IPR036779">
    <property type="entry name" value="LysM_dom_sf"/>
</dbReference>
<dbReference type="SUPFAM" id="SSF54106">
    <property type="entry name" value="LysM domain"/>
    <property type="match status" value="1"/>
</dbReference>
<protein>
    <recommendedName>
        <fullName evidence="1">LysM domain-containing protein</fullName>
    </recommendedName>
</protein>
<dbReference type="PATRIC" id="fig|220754.4.peg.2811"/>
<dbReference type="RefSeq" id="WP_052477109.1">
    <property type="nucleotide sequence ID" value="NZ_JXRR01000017.1"/>
</dbReference>
<evidence type="ECO:0000313" key="2">
    <source>
        <dbReference type="EMBL" id="KIL46122.1"/>
    </source>
</evidence>
<dbReference type="SMART" id="SM00257">
    <property type="entry name" value="LysM"/>
    <property type="match status" value="1"/>
</dbReference>
<comment type="caution">
    <text evidence="2">The sequence shown here is derived from an EMBL/GenBank/DDBJ whole genome shotgun (WGS) entry which is preliminary data.</text>
</comment>
<dbReference type="AlphaFoldDB" id="A0A0C2VB18"/>
<dbReference type="GO" id="GO:0008932">
    <property type="term" value="F:lytic endotransglycosylase activity"/>
    <property type="evidence" value="ECO:0007669"/>
    <property type="project" value="TreeGrafter"/>
</dbReference>
<gene>
    <name evidence="2" type="ORF">KR50_27970</name>
</gene>
<dbReference type="PANTHER" id="PTHR33734:SF34">
    <property type="entry name" value="SPOIVD-ASSOCIATED FACTOR A"/>
    <property type="match status" value="1"/>
</dbReference>
<dbReference type="EMBL" id="JXRR01000017">
    <property type="protein sequence ID" value="KIL46122.1"/>
    <property type="molecule type" value="Genomic_DNA"/>
</dbReference>
<sequence>MKIHVVQKGDTLWNIAKKYNVSFEELKAANTQLSNPDMIMPGMKIKVPSNSKAKKEVVVKETVVKESVVEHPYMDQKPKMQYQPMPMPIPQQKPIMMQPEIDIHQTYNLQLHQSQPHYKQQQPMPMPMPMPHIPAPELPKAPSPKKEVKKEVKNEMKEKPAVKGTQEGMMPQMPEDCHPVTPVMPGDGFDYPFPHPMGMPQVQGTQMMPHPHHEMHQDHAMMHHPQVQGAQMMPPPPQDCMEMSQWNPQQTAGAGQHMKKPCGCGNNMNHHPMHQMNQWGQPMPYGNHPHMGYGPGPGMNQPFMGMGNMPQMGQPDQGMSGSQDMMNWQGMPMMNGQGMPMMNGQGMPMMNGQGMPGMMSGQGMDPTMMNQGPGMMSGQGFEPYGMPGMMQPMPRFYEEQDE</sequence>
<dbReference type="PANTHER" id="PTHR33734">
    <property type="entry name" value="LYSM DOMAIN-CONTAINING GPI-ANCHORED PROTEIN 2"/>
    <property type="match status" value="1"/>
</dbReference>
<name>A0A0C2VB18_9BACL</name>
<accession>A0A0C2VB18</accession>
<organism evidence="2 3">
    <name type="scientific">Jeotgalibacillus campisalis</name>
    <dbReference type="NCBI Taxonomy" id="220754"/>
    <lineage>
        <taxon>Bacteria</taxon>
        <taxon>Bacillati</taxon>
        <taxon>Bacillota</taxon>
        <taxon>Bacilli</taxon>
        <taxon>Bacillales</taxon>
        <taxon>Caryophanaceae</taxon>
        <taxon>Jeotgalibacillus</taxon>
    </lineage>
</organism>
<dbReference type="Pfam" id="PF01476">
    <property type="entry name" value="LysM"/>
    <property type="match status" value="1"/>
</dbReference>
<evidence type="ECO:0000313" key="3">
    <source>
        <dbReference type="Proteomes" id="UP000031972"/>
    </source>
</evidence>
<reference evidence="2 3" key="1">
    <citation type="submission" date="2015-01" db="EMBL/GenBank/DDBJ databases">
        <title>Jeotgalibacillus campisalis genome sequencing.</title>
        <authorList>
            <person name="Goh K.M."/>
            <person name="Chan K.-G."/>
            <person name="Yaakop A.S."/>
            <person name="Ee R."/>
            <person name="Gan H.M."/>
            <person name="Chan C.S."/>
        </authorList>
    </citation>
    <scope>NUCLEOTIDE SEQUENCE [LARGE SCALE GENOMIC DNA]</scope>
    <source>
        <strain evidence="2 3">SF-57</strain>
    </source>
</reference>
<dbReference type="CDD" id="cd00118">
    <property type="entry name" value="LysM"/>
    <property type="match status" value="1"/>
</dbReference>
<keyword evidence="3" id="KW-1185">Reference proteome</keyword>
<dbReference type="Gene3D" id="3.10.350.10">
    <property type="entry name" value="LysM domain"/>
    <property type="match status" value="1"/>
</dbReference>
<dbReference type="Proteomes" id="UP000031972">
    <property type="component" value="Unassembled WGS sequence"/>
</dbReference>
<dbReference type="InterPro" id="IPR018392">
    <property type="entry name" value="LysM"/>
</dbReference>
<dbReference type="InterPro" id="IPR014248">
    <property type="entry name" value="Spore_coat_assembly_SafA"/>
</dbReference>
<feature type="domain" description="LysM" evidence="1">
    <location>
        <begin position="2"/>
        <end position="47"/>
    </location>
</feature>